<keyword evidence="1" id="KW-1133">Transmembrane helix</keyword>
<name>A0ABS7PYN1_9SPHN</name>
<feature type="transmembrane region" description="Helical" evidence="1">
    <location>
        <begin position="21"/>
        <end position="44"/>
    </location>
</feature>
<accession>A0ABS7PYN1</accession>
<evidence type="ECO:0000259" key="2">
    <source>
        <dbReference type="Pfam" id="PF07811"/>
    </source>
</evidence>
<feature type="domain" description="TadE-like" evidence="2">
    <location>
        <begin position="16"/>
        <end position="58"/>
    </location>
</feature>
<evidence type="ECO:0000256" key="1">
    <source>
        <dbReference type="SAM" id="Phobius"/>
    </source>
</evidence>
<organism evidence="3 4">
    <name type="scientific">Sphingomonas colocasiae</name>
    <dbReference type="NCBI Taxonomy" id="1848973"/>
    <lineage>
        <taxon>Bacteria</taxon>
        <taxon>Pseudomonadati</taxon>
        <taxon>Pseudomonadota</taxon>
        <taxon>Alphaproteobacteria</taxon>
        <taxon>Sphingomonadales</taxon>
        <taxon>Sphingomonadaceae</taxon>
        <taxon>Sphingomonas</taxon>
    </lineage>
</organism>
<comment type="caution">
    <text evidence="3">The sequence shown here is derived from an EMBL/GenBank/DDBJ whole genome shotgun (WGS) entry which is preliminary data.</text>
</comment>
<evidence type="ECO:0000313" key="4">
    <source>
        <dbReference type="Proteomes" id="UP000706039"/>
    </source>
</evidence>
<keyword evidence="1" id="KW-0812">Transmembrane</keyword>
<dbReference type="Pfam" id="PF07811">
    <property type="entry name" value="TadE"/>
    <property type="match status" value="1"/>
</dbReference>
<reference evidence="3 4" key="1">
    <citation type="submission" date="2021-08" db="EMBL/GenBank/DDBJ databases">
        <authorList>
            <person name="Tuo L."/>
        </authorList>
    </citation>
    <scope>NUCLEOTIDE SEQUENCE [LARGE SCALE GENOMIC DNA]</scope>
    <source>
        <strain evidence="3 4">JCM 31229</strain>
    </source>
</reference>
<dbReference type="InterPro" id="IPR012495">
    <property type="entry name" value="TadE-like_dom"/>
</dbReference>
<keyword evidence="1" id="KW-0472">Membrane</keyword>
<gene>
    <name evidence="3" type="ORF">K7G82_29515</name>
</gene>
<protein>
    <submittedName>
        <fullName evidence="3">Pilus assembly protein</fullName>
    </submittedName>
</protein>
<dbReference type="Proteomes" id="UP000706039">
    <property type="component" value="Unassembled WGS sequence"/>
</dbReference>
<evidence type="ECO:0000313" key="3">
    <source>
        <dbReference type="EMBL" id="MBY8826477.1"/>
    </source>
</evidence>
<keyword evidence="4" id="KW-1185">Reference proteome</keyword>
<dbReference type="RefSeq" id="WP_222994066.1">
    <property type="nucleotide sequence ID" value="NZ_JAINVV010000019.1"/>
</dbReference>
<dbReference type="EMBL" id="JAINVV010000019">
    <property type="protein sequence ID" value="MBY8826477.1"/>
    <property type="molecule type" value="Genomic_DNA"/>
</dbReference>
<proteinExistence type="predicted"/>
<sequence length="209" mass="22093">MNRPCPRFRPSRGERGATAAEFAMVLPILILFLFGIIDIGRFMWTWNQAEKATQMGVRMAVVTEMVPGGLYTADFSPTLGQGVPVPAANFPGVTCSKPSSAVSCTYSPSCSGTCPALTPVNSTAFNGVVARMHRFLPAVTASKVKIEYANSGLGYAGDPNGPDVAPFVTVRLSGIQFQPILLILFGGSITLPDRLATLTLEDGAGYVSN</sequence>